<comment type="cofactor">
    <cofactor evidence="1">
        <name>FAD</name>
        <dbReference type="ChEBI" id="CHEBI:57692"/>
    </cofactor>
</comment>
<evidence type="ECO:0000256" key="1">
    <source>
        <dbReference type="ARBA" id="ARBA00001974"/>
    </source>
</evidence>
<dbReference type="Proteomes" id="UP000245712">
    <property type="component" value="Unassembled WGS sequence"/>
</dbReference>
<feature type="domain" description="FAD-binding FR-type" evidence="11">
    <location>
        <begin position="6"/>
        <end position="111"/>
    </location>
</feature>
<gene>
    <name evidence="12" type="ORF">C7402_111163</name>
</gene>
<dbReference type="InterPro" id="IPR017927">
    <property type="entry name" value="FAD-bd_FR_type"/>
</dbReference>
<proteinExistence type="predicted"/>
<dbReference type="PROSITE" id="PS51085">
    <property type="entry name" value="2FE2S_FER_2"/>
    <property type="match status" value="1"/>
</dbReference>
<keyword evidence="6" id="KW-0560">Oxidoreductase</keyword>
<dbReference type="InterPro" id="IPR012675">
    <property type="entry name" value="Beta-grasp_dom_sf"/>
</dbReference>
<dbReference type="SUPFAM" id="SSF63380">
    <property type="entry name" value="Riboflavin synthase domain-like"/>
    <property type="match status" value="1"/>
</dbReference>
<dbReference type="InterPro" id="IPR001041">
    <property type="entry name" value="2Fe-2S_ferredoxin-type"/>
</dbReference>
<evidence type="ECO:0000256" key="7">
    <source>
        <dbReference type="ARBA" id="ARBA00023004"/>
    </source>
</evidence>
<keyword evidence="13" id="KW-1185">Reference proteome</keyword>
<dbReference type="SUPFAM" id="SSF52343">
    <property type="entry name" value="Ferredoxin reductase-like, C-terminal NADP-linked domain"/>
    <property type="match status" value="1"/>
</dbReference>
<keyword evidence="7" id="KW-0408">Iron</keyword>
<dbReference type="Pfam" id="PF00970">
    <property type="entry name" value="FAD_binding_6"/>
    <property type="match status" value="1"/>
</dbReference>
<dbReference type="PROSITE" id="PS00197">
    <property type="entry name" value="2FE2S_FER_1"/>
    <property type="match status" value="1"/>
</dbReference>
<dbReference type="InterPro" id="IPR001433">
    <property type="entry name" value="OxRdtase_FAD/NAD-bd"/>
</dbReference>
<evidence type="ECO:0000259" key="10">
    <source>
        <dbReference type="PROSITE" id="PS51085"/>
    </source>
</evidence>
<evidence type="ECO:0000313" key="12">
    <source>
        <dbReference type="EMBL" id="PVX81261.1"/>
    </source>
</evidence>
<dbReference type="CDD" id="cd00207">
    <property type="entry name" value="fer2"/>
    <property type="match status" value="1"/>
</dbReference>
<protein>
    <submittedName>
        <fullName evidence="12">3-ketosteroid 9alpha-monooxygenase subunit B</fullName>
    </submittedName>
</protein>
<dbReference type="InterPro" id="IPR050415">
    <property type="entry name" value="MRET"/>
</dbReference>
<dbReference type="EMBL" id="QEOB01000011">
    <property type="protein sequence ID" value="PVX81261.1"/>
    <property type="molecule type" value="Genomic_DNA"/>
</dbReference>
<evidence type="ECO:0000256" key="6">
    <source>
        <dbReference type="ARBA" id="ARBA00023002"/>
    </source>
</evidence>
<dbReference type="Gene3D" id="3.40.50.80">
    <property type="entry name" value="Nucleotide-binding domain of ferredoxin-NADP reductase (FNR) module"/>
    <property type="match status" value="1"/>
</dbReference>
<dbReference type="Gene3D" id="3.10.20.30">
    <property type="match status" value="1"/>
</dbReference>
<dbReference type="InterPro" id="IPR039261">
    <property type="entry name" value="FNR_nucleotide-bd"/>
</dbReference>
<dbReference type="Gene3D" id="2.40.30.10">
    <property type="entry name" value="Translation factors"/>
    <property type="match status" value="1"/>
</dbReference>
<dbReference type="Pfam" id="PF00175">
    <property type="entry name" value="NAD_binding_1"/>
    <property type="match status" value="1"/>
</dbReference>
<dbReference type="InterPro" id="IPR006058">
    <property type="entry name" value="2Fe2S_fd_BS"/>
</dbReference>
<evidence type="ECO:0000256" key="5">
    <source>
        <dbReference type="ARBA" id="ARBA00022827"/>
    </source>
</evidence>
<evidence type="ECO:0000259" key="11">
    <source>
        <dbReference type="PROSITE" id="PS51384"/>
    </source>
</evidence>
<accession>A0ABX5KLA5</accession>
<keyword evidence="2" id="KW-0285">Flavoprotein</keyword>
<dbReference type="InterPro" id="IPR017938">
    <property type="entry name" value="Riboflavin_synthase-like_b-brl"/>
</dbReference>
<dbReference type="RefSeq" id="WP_116612307.1">
    <property type="nucleotide sequence ID" value="NZ_QEOB01000011.1"/>
</dbReference>
<evidence type="ECO:0000313" key="13">
    <source>
        <dbReference type="Proteomes" id="UP000245712"/>
    </source>
</evidence>
<dbReference type="InterPro" id="IPR036010">
    <property type="entry name" value="2Fe-2S_ferredoxin-like_sf"/>
</dbReference>
<dbReference type="SUPFAM" id="SSF54292">
    <property type="entry name" value="2Fe-2S ferredoxin-like"/>
    <property type="match status" value="1"/>
</dbReference>
<dbReference type="PRINTS" id="PR00371">
    <property type="entry name" value="FPNCR"/>
</dbReference>
<reference evidence="12 13" key="1">
    <citation type="submission" date="2018-05" db="EMBL/GenBank/DDBJ databases">
        <title>Genomic Encyclopedia of Type Strains, Phase IV (KMG-V): Genome sequencing to study the core and pangenomes of soil and plant-associated prokaryotes.</title>
        <authorList>
            <person name="Whitman W."/>
        </authorList>
    </citation>
    <scope>NUCLEOTIDE SEQUENCE [LARGE SCALE GENOMIC DNA]</scope>
    <source>
        <strain evidence="12 13">SCZa-39</strain>
    </source>
</reference>
<evidence type="ECO:0000256" key="8">
    <source>
        <dbReference type="ARBA" id="ARBA00023014"/>
    </source>
</evidence>
<comment type="cofactor">
    <cofactor evidence="9">
        <name>[2Fe-2S] cluster</name>
        <dbReference type="ChEBI" id="CHEBI:190135"/>
    </cofactor>
</comment>
<dbReference type="PRINTS" id="PR00409">
    <property type="entry name" value="PHDIOXRDTASE"/>
</dbReference>
<dbReference type="PROSITE" id="PS51384">
    <property type="entry name" value="FAD_FR"/>
    <property type="match status" value="1"/>
</dbReference>
<dbReference type="PANTHER" id="PTHR47354">
    <property type="entry name" value="NADH OXIDOREDUCTASE HCR"/>
    <property type="match status" value="1"/>
</dbReference>
<feature type="domain" description="2Fe-2S ferredoxin-type" evidence="10">
    <location>
        <begin position="261"/>
        <end position="350"/>
    </location>
</feature>
<name>A0ABX5KLA5_9BURK</name>
<dbReference type="InterPro" id="IPR008333">
    <property type="entry name" value="Cbr1-like_FAD-bd_dom"/>
</dbReference>
<keyword evidence="4" id="KW-0479">Metal-binding</keyword>
<evidence type="ECO:0000256" key="2">
    <source>
        <dbReference type="ARBA" id="ARBA00022630"/>
    </source>
</evidence>
<evidence type="ECO:0000256" key="4">
    <source>
        <dbReference type="ARBA" id="ARBA00022723"/>
    </source>
</evidence>
<dbReference type="CDD" id="cd06214">
    <property type="entry name" value="PA_degradation_oxidoreductase_like"/>
    <property type="match status" value="1"/>
</dbReference>
<dbReference type="Pfam" id="PF00111">
    <property type="entry name" value="Fer2"/>
    <property type="match status" value="1"/>
</dbReference>
<keyword evidence="8" id="KW-0411">Iron-sulfur</keyword>
<evidence type="ECO:0000256" key="9">
    <source>
        <dbReference type="ARBA" id="ARBA00034078"/>
    </source>
</evidence>
<keyword evidence="3" id="KW-0001">2Fe-2S</keyword>
<dbReference type="PANTHER" id="PTHR47354:SF8">
    <property type="entry name" value="1,2-PHENYLACETYL-COA EPOXIDASE, SUBUNIT E"/>
    <property type="match status" value="1"/>
</dbReference>
<keyword evidence="5" id="KW-0274">FAD</keyword>
<sequence>MSKLQPRYHALRVAAVLDETADARSIVFEVPEPLRETFRYRPGQFLTLRLPVGAERLPRCYSMSSAPTLDAAPRVTIKRVAGGAGSNWVCDHVRPGDTLDVLAPSGVFTPGSLDGDFLLFAGGSGITPVYSILRSALALGAGRVRLVYANRDEHSVIFGRELDALAAQYPQRFEVVHWLDSERGVPSLAQLGELACEWRVAQAFICGPGPFMDSAAAALDALGFAKDRVHVERFVSLPAESVSDEAGNAGSGESASSGLSVQLEIALDGAIHRIEASGDETLLEAAVRAGLNAPFSCQEGMCASCMCQVIEGSVHLRRNEALDSGDLKRGWTLSCQAVPTSAHVRIKYPE</sequence>
<evidence type="ECO:0000256" key="3">
    <source>
        <dbReference type="ARBA" id="ARBA00022714"/>
    </source>
</evidence>
<comment type="caution">
    <text evidence="12">The sequence shown here is derived from an EMBL/GenBank/DDBJ whole genome shotgun (WGS) entry which is preliminary data.</text>
</comment>
<dbReference type="InterPro" id="IPR001709">
    <property type="entry name" value="Flavoprot_Pyr_Nucl_cyt_Rdtase"/>
</dbReference>
<organism evidence="12 13">
    <name type="scientific">Paraburkholderia unamae</name>
    <dbReference type="NCBI Taxonomy" id="219649"/>
    <lineage>
        <taxon>Bacteria</taxon>
        <taxon>Pseudomonadati</taxon>
        <taxon>Pseudomonadota</taxon>
        <taxon>Betaproteobacteria</taxon>
        <taxon>Burkholderiales</taxon>
        <taxon>Burkholderiaceae</taxon>
        <taxon>Paraburkholderia</taxon>
    </lineage>
</organism>